<dbReference type="RefSeq" id="WP_014112144.1">
    <property type="nucleotide sequence ID" value="NC_016043.1"/>
</dbReference>
<reference evidence="3 4" key="2">
    <citation type="journal article" date="2012" name="PLoS ONE">
        <title>Genomic characterization of the taylorella genus.</title>
        <authorList>
            <person name="Hebert L."/>
            <person name="Moumen B."/>
            <person name="Pons N."/>
            <person name="Duquesne F."/>
            <person name="Breuil M.F."/>
            <person name="Goux D."/>
            <person name="Batto J.M."/>
            <person name="Laugier C."/>
            <person name="Renault P."/>
            <person name="Petry S."/>
        </authorList>
    </citation>
    <scope>NUCLEOTIDE SEQUENCE [LARGE SCALE GENOMIC DNA]</scope>
    <source>
        <strain evidence="3 4">MCE3</strain>
    </source>
</reference>
<dbReference type="SUPFAM" id="SSF46785">
    <property type="entry name" value="Winged helix' DNA-binding domain"/>
    <property type="match status" value="1"/>
</dbReference>
<dbReference type="InterPro" id="IPR027417">
    <property type="entry name" value="P-loop_NTPase"/>
</dbReference>
<dbReference type="Pfam" id="PF13173">
    <property type="entry name" value="AAA_14"/>
    <property type="match status" value="1"/>
</dbReference>
<evidence type="ECO:0000259" key="2">
    <source>
        <dbReference type="Pfam" id="PF13635"/>
    </source>
</evidence>
<dbReference type="OrthoDB" id="9801684at2"/>
<dbReference type="eggNOG" id="COG1373">
    <property type="taxonomic scope" value="Bacteria"/>
</dbReference>
<reference key="1">
    <citation type="submission" date="2011-09" db="EMBL/GenBank/DDBJ databases">
        <title>Genomic characterization of the Taylorella genus.</title>
        <authorList>
            <person name="Hebert L."/>
            <person name="Moumen B."/>
            <person name="Pons N."/>
            <person name="Duquesne F."/>
            <person name="Breuil M.-F."/>
            <person name="Goux D."/>
            <person name="Batto J.-M."/>
            <person name="Renault P."/>
            <person name="Laugier C."/>
            <person name="Petry S."/>
        </authorList>
    </citation>
    <scope>NUCLEOTIDE SEQUENCE</scope>
    <source>
        <strain>MCE3</strain>
    </source>
</reference>
<dbReference type="SUPFAM" id="SSF52540">
    <property type="entry name" value="P-loop containing nucleoside triphosphate hydrolases"/>
    <property type="match status" value="1"/>
</dbReference>
<dbReference type="PANTHER" id="PTHR33295:SF20">
    <property type="entry name" value="ATPASE"/>
    <property type="match status" value="1"/>
</dbReference>
<feature type="domain" description="AAA" evidence="1">
    <location>
        <begin position="20"/>
        <end position="148"/>
    </location>
</feature>
<dbReference type="KEGG" id="tas:TASI_1514"/>
<feature type="domain" description="DUF4143" evidence="2">
    <location>
        <begin position="206"/>
        <end position="354"/>
    </location>
</feature>
<dbReference type="Pfam" id="PF13635">
    <property type="entry name" value="DUF4143"/>
    <property type="match status" value="1"/>
</dbReference>
<evidence type="ECO:0000259" key="1">
    <source>
        <dbReference type="Pfam" id="PF13173"/>
    </source>
</evidence>
<keyword evidence="4" id="KW-1185">Reference proteome</keyword>
<sequence>MIPRPTYLDKIKKFIDLPVVKVLTGIRRSGKSTVLKLLAQELKNRDINERNIIYINLEMLSNENLLKEGELYKYISSQVNKKEKFYVLIDEIQEAFKWERVINSLMAEFDLDLYITGSNSRLLSSELSTYLAGRYVEINIFTLSYLEFIDFKKHYSTLTDTNPKSSRELFIEYSQKGGFPIVHLAEHSLDTCFKLVQDIYSSVILRDTIQRHNIRDTELLNRVVNYVFDNVGNTFSAQNIADYFKSQQRSISLNTIYEYLNALEGAFIIYRCKRYNLKGKEILKTQEKFYLADISLLYSMLGFRPTYISGVLENIVYLELRRRGYDVFVGKLNSMEIDFIATQNNMKLYIQVAYKVESPETVEREFKPLLAVKDNYPKFVISTDEANLGNHEGIEHKNIVDFLMEGAQI</sequence>
<evidence type="ECO:0000313" key="4">
    <source>
        <dbReference type="Proteomes" id="UP000009284"/>
    </source>
</evidence>
<organism evidence="3 4">
    <name type="scientific">Taylorella asinigenitalis (strain MCE3)</name>
    <dbReference type="NCBI Taxonomy" id="1008459"/>
    <lineage>
        <taxon>Bacteria</taxon>
        <taxon>Pseudomonadati</taxon>
        <taxon>Pseudomonadota</taxon>
        <taxon>Betaproteobacteria</taxon>
        <taxon>Burkholderiales</taxon>
        <taxon>Alcaligenaceae</taxon>
        <taxon>Taylorella</taxon>
    </lineage>
</organism>
<dbReference type="InterPro" id="IPR025420">
    <property type="entry name" value="DUF4143"/>
</dbReference>
<proteinExistence type="predicted"/>
<evidence type="ECO:0000313" key="3">
    <source>
        <dbReference type="EMBL" id="AEP37252.1"/>
    </source>
</evidence>
<dbReference type="InterPro" id="IPR036388">
    <property type="entry name" value="WH-like_DNA-bd_sf"/>
</dbReference>
<dbReference type="InterPro" id="IPR036390">
    <property type="entry name" value="WH_DNA-bd_sf"/>
</dbReference>
<dbReference type="PANTHER" id="PTHR33295">
    <property type="entry name" value="ATPASE"/>
    <property type="match status" value="1"/>
</dbReference>
<dbReference type="AlphaFoldDB" id="G4QBQ7"/>
<dbReference type="Proteomes" id="UP000009284">
    <property type="component" value="Chromosome"/>
</dbReference>
<protein>
    <submittedName>
        <fullName evidence="3">ATPase</fullName>
    </submittedName>
</protein>
<dbReference type="Gene3D" id="1.10.10.10">
    <property type="entry name" value="Winged helix-like DNA-binding domain superfamily/Winged helix DNA-binding domain"/>
    <property type="match status" value="1"/>
</dbReference>
<dbReference type="Gene3D" id="3.40.50.300">
    <property type="entry name" value="P-loop containing nucleotide triphosphate hydrolases"/>
    <property type="match status" value="1"/>
</dbReference>
<gene>
    <name evidence="3" type="ordered locus">TASI_1514</name>
</gene>
<dbReference type="InterPro" id="IPR041682">
    <property type="entry name" value="AAA_14"/>
</dbReference>
<accession>G4QBQ7</accession>
<name>G4QBQ7_TAYAM</name>
<dbReference type="EMBL" id="CP003059">
    <property type="protein sequence ID" value="AEP37252.1"/>
    <property type="molecule type" value="Genomic_DNA"/>
</dbReference>
<dbReference type="HOGENOM" id="CLU_041527_1_1_4"/>
<dbReference type="STRING" id="1008459.TASI_1514"/>